<dbReference type="InterPro" id="IPR027640">
    <property type="entry name" value="Kinesin-like_fam"/>
</dbReference>
<feature type="compositionally biased region" description="Basic and acidic residues" evidence="18">
    <location>
        <begin position="1330"/>
        <end position="1339"/>
    </location>
</feature>
<dbReference type="PANTHER" id="PTHR47969">
    <property type="entry name" value="CHROMOSOME-ASSOCIATED KINESIN KIF4A-RELATED"/>
    <property type="match status" value="1"/>
</dbReference>
<keyword evidence="14 16" id="KW-0505">Motor protein</keyword>
<evidence type="ECO:0000256" key="2">
    <source>
        <dbReference type="ARBA" id="ARBA00004245"/>
    </source>
</evidence>
<evidence type="ECO:0000256" key="16">
    <source>
        <dbReference type="PROSITE-ProRule" id="PRU00283"/>
    </source>
</evidence>
<evidence type="ECO:0000256" key="5">
    <source>
        <dbReference type="ARBA" id="ARBA00022692"/>
    </source>
</evidence>
<dbReference type="GO" id="GO:0005875">
    <property type="term" value="C:microtubule associated complex"/>
    <property type="evidence" value="ECO:0007669"/>
    <property type="project" value="TreeGrafter"/>
</dbReference>
<dbReference type="GO" id="GO:0005524">
    <property type="term" value="F:ATP binding"/>
    <property type="evidence" value="ECO:0007669"/>
    <property type="project" value="UniProtKB-UniRule"/>
</dbReference>
<feature type="transmembrane region" description="Helical" evidence="19">
    <location>
        <begin position="1680"/>
        <end position="1704"/>
    </location>
</feature>
<feature type="transmembrane region" description="Helical" evidence="19">
    <location>
        <begin position="1507"/>
        <end position="1530"/>
    </location>
</feature>
<dbReference type="InterPro" id="IPR011992">
    <property type="entry name" value="EF-hand-dom_pair"/>
</dbReference>
<dbReference type="Gene3D" id="1.10.287.70">
    <property type="match status" value="1"/>
</dbReference>
<evidence type="ECO:0000313" key="22">
    <source>
        <dbReference type="EMBL" id="OLP95794.1"/>
    </source>
</evidence>
<dbReference type="PROSITE" id="PS00411">
    <property type="entry name" value="KINESIN_MOTOR_1"/>
    <property type="match status" value="1"/>
</dbReference>
<comment type="subcellular location">
    <subcellularLocation>
        <location evidence="2">Cytoplasm</location>
        <location evidence="2">Cytoskeleton</location>
    </subcellularLocation>
    <subcellularLocation>
        <location evidence="1">Membrane</location>
        <topology evidence="1">Multi-pass membrane protein</topology>
    </subcellularLocation>
</comment>
<dbReference type="Pfam" id="PF00225">
    <property type="entry name" value="Kinesin"/>
    <property type="match status" value="1"/>
</dbReference>
<evidence type="ECO:0000256" key="8">
    <source>
        <dbReference type="ARBA" id="ARBA00022741"/>
    </source>
</evidence>
<feature type="coiled-coil region" evidence="17">
    <location>
        <begin position="1009"/>
        <end position="1094"/>
    </location>
</feature>
<feature type="transmembrane region" description="Helical" evidence="19">
    <location>
        <begin position="1542"/>
        <end position="1567"/>
    </location>
</feature>
<evidence type="ECO:0000256" key="6">
    <source>
        <dbReference type="ARBA" id="ARBA00022701"/>
    </source>
</evidence>
<dbReference type="CDD" id="cd01372">
    <property type="entry name" value="KISc_KIF4"/>
    <property type="match status" value="1"/>
</dbReference>
<dbReference type="InterPro" id="IPR005821">
    <property type="entry name" value="Ion_trans_dom"/>
</dbReference>
<evidence type="ECO:0000256" key="18">
    <source>
        <dbReference type="SAM" id="MobiDB-lite"/>
    </source>
</evidence>
<dbReference type="SMART" id="SM00054">
    <property type="entry name" value="EFh"/>
    <property type="match status" value="2"/>
</dbReference>
<proteinExistence type="inferred from homology"/>
<dbReference type="InterPro" id="IPR018247">
    <property type="entry name" value="EF_Hand_1_Ca_BS"/>
</dbReference>
<dbReference type="InterPro" id="IPR001752">
    <property type="entry name" value="Kinesin_motor_dom"/>
</dbReference>
<dbReference type="FunFam" id="3.40.850.10:FF:000011">
    <property type="entry name" value="Kinesin family member 21A"/>
    <property type="match status" value="1"/>
</dbReference>
<evidence type="ECO:0000256" key="1">
    <source>
        <dbReference type="ARBA" id="ARBA00004141"/>
    </source>
</evidence>
<comment type="similarity">
    <text evidence="16">Belongs to the TRAFAC class myosin-kinesin ATPase superfamily. Kinesin family.</text>
</comment>
<dbReference type="Gene3D" id="1.20.120.350">
    <property type="entry name" value="Voltage-gated potassium channels. Chain C"/>
    <property type="match status" value="1"/>
</dbReference>
<name>A0A1Q9DKT6_SYMMI</name>
<protein>
    <submittedName>
        <fullName evidence="22">Kinesin-like protein KIF21A</fullName>
    </submittedName>
</protein>
<feature type="region of interest" description="Disordered" evidence="18">
    <location>
        <begin position="696"/>
        <end position="721"/>
    </location>
</feature>
<feature type="transmembrane region" description="Helical" evidence="19">
    <location>
        <begin position="1460"/>
        <end position="1479"/>
    </location>
</feature>
<feature type="region of interest" description="Disordered" evidence="18">
    <location>
        <begin position="887"/>
        <end position="958"/>
    </location>
</feature>
<feature type="compositionally biased region" description="Polar residues" evidence="18">
    <location>
        <begin position="931"/>
        <end position="957"/>
    </location>
</feature>
<evidence type="ECO:0000256" key="19">
    <source>
        <dbReference type="SAM" id="Phobius"/>
    </source>
</evidence>
<dbReference type="PANTHER" id="PTHR47969:SF29">
    <property type="entry name" value="KINESIN-LIKE PROTEIN"/>
    <property type="match status" value="1"/>
</dbReference>
<evidence type="ECO:0000256" key="12">
    <source>
        <dbReference type="ARBA" id="ARBA00023054"/>
    </source>
</evidence>
<feature type="coiled-coil region" evidence="17">
    <location>
        <begin position="1139"/>
        <end position="1205"/>
    </location>
</feature>
<evidence type="ECO:0000256" key="17">
    <source>
        <dbReference type="SAM" id="Coils"/>
    </source>
</evidence>
<keyword evidence="13 19" id="KW-0472">Membrane</keyword>
<keyword evidence="15" id="KW-0206">Cytoskeleton</keyword>
<dbReference type="SMART" id="SM00129">
    <property type="entry name" value="KISc"/>
    <property type="match status" value="1"/>
</dbReference>
<feature type="region of interest" description="Disordered" evidence="18">
    <location>
        <begin position="1319"/>
        <end position="1339"/>
    </location>
</feature>
<keyword evidence="9" id="KW-0106">Calcium</keyword>
<dbReference type="GO" id="GO:0005874">
    <property type="term" value="C:microtubule"/>
    <property type="evidence" value="ECO:0007669"/>
    <property type="project" value="UniProtKB-KW"/>
</dbReference>
<evidence type="ECO:0000313" key="23">
    <source>
        <dbReference type="Proteomes" id="UP000186817"/>
    </source>
</evidence>
<keyword evidence="11 19" id="KW-1133">Transmembrane helix</keyword>
<feature type="transmembrane region" description="Helical" evidence="19">
    <location>
        <begin position="1647"/>
        <end position="1668"/>
    </location>
</feature>
<dbReference type="Proteomes" id="UP000186817">
    <property type="component" value="Unassembled WGS sequence"/>
</dbReference>
<accession>A0A1Q9DKT6</accession>
<keyword evidence="12 17" id="KW-0175">Coiled coil</keyword>
<evidence type="ECO:0000256" key="3">
    <source>
        <dbReference type="ARBA" id="ARBA00022490"/>
    </source>
</evidence>
<dbReference type="GO" id="GO:0016020">
    <property type="term" value="C:membrane"/>
    <property type="evidence" value="ECO:0007669"/>
    <property type="project" value="UniProtKB-SubCell"/>
</dbReference>
<feature type="coiled-coil region" evidence="17">
    <location>
        <begin position="1812"/>
        <end position="1870"/>
    </location>
</feature>
<dbReference type="InterPro" id="IPR027359">
    <property type="entry name" value="Volt_channel_dom_sf"/>
</dbReference>
<keyword evidence="5 19" id="KW-0812">Transmembrane</keyword>
<dbReference type="CDD" id="cd00051">
    <property type="entry name" value="EFh"/>
    <property type="match status" value="1"/>
</dbReference>
<dbReference type="PRINTS" id="PR00380">
    <property type="entry name" value="KINESINHEAVY"/>
</dbReference>
<dbReference type="SUPFAM" id="SSF81324">
    <property type="entry name" value="Voltage-gated potassium channels"/>
    <property type="match status" value="1"/>
</dbReference>
<dbReference type="SUPFAM" id="SSF47473">
    <property type="entry name" value="EF-hand"/>
    <property type="match status" value="1"/>
</dbReference>
<evidence type="ECO:0000256" key="7">
    <source>
        <dbReference type="ARBA" id="ARBA00022737"/>
    </source>
</evidence>
<dbReference type="InterPro" id="IPR002048">
    <property type="entry name" value="EF_hand_dom"/>
</dbReference>
<dbReference type="Gene3D" id="3.40.850.10">
    <property type="entry name" value="Kinesin motor domain"/>
    <property type="match status" value="1"/>
</dbReference>
<evidence type="ECO:0000256" key="9">
    <source>
        <dbReference type="ARBA" id="ARBA00022837"/>
    </source>
</evidence>
<dbReference type="GO" id="GO:0007052">
    <property type="term" value="P:mitotic spindle organization"/>
    <property type="evidence" value="ECO:0007669"/>
    <property type="project" value="TreeGrafter"/>
</dbReference>
<evidence type="ECO:0000256" key="13">
    <source>
        <dbReference type="ARBA" id="ARBA00023136"/>
    </source>
</evidence>
<keyword evidence="6" id="KW-0493">Microtubule</keyword>
<dbReference type="GO" id="GO:0051231">
    <property type="term" value="P:spindle elongation"/>
    <property type="evidence" value="ECO:0007669"/>
    <property type="project" value="TreeGrafter"/>
</dbReference>
<dbReference type="Gene3D" id="1.10.238.10">
    <property type="entry name" value="EF-hand"/>
    <property type="match status" value="1"/>
</dbReference>
<reference evidence="22 23" key="1">
    <citation type="submission" date="2016-02" db="EMBL/GenBank/DDBJ databases">
        <title>Genome analysis of coral dinoflagellate symbionts highlights evolutionary adaptations to a symbiotic lifestyle.</title>
        <authorList>
            <person name="Aranda M."/>
            <person name="Li Y."/>
            <person name="Liew Y.J."/>
            <person name="Baumgarten S."/>
            <person name="Simakov O."/>
            <person name="Wilson M."/>
            <person name="Piel J."/>
            <person name="Ashoor H."/>
            <person name="Bougouffa S."/>
            <person name="Bajic V.B."/>
            <person name="Ryu T."/>
            <person name="Ravasi T."/>
            <person name="Bayer T."/>
            <person name="Micklem G."/>
            <person name="Kim H."/>
            <person name="Bhak J."/>
            <person name="Lajeunesse T.C."/>
            <person name="Voolstra C.R."/>
        </authorList>
    </citation>
    <scope>NUCLEOTIDE SEQUENCE [LARGE SCALE GENOMIC DNA]</scope>
    <source>
        <strain evidence="22 23">CCMP2467</strain>
    </source>
</reference>
<evidence type="ECO:0000259" key="21">
    <source>
        <dbReference type="PROSITE" id="PS50222"/>
    </source>
</evidence>
<dbReference type="EMBL" id="LSRX01000490">
    <property type="protein sequence ID" value="OLP95794.1"/>
    <property type="molecule type" value="Genomic_DNA"/>
</dbReference>
<feature type="domain" description="EF-hand" evidence="21">
    <location>
        <begin position="1729"/>
        <end position="1764"/>
    </location>
</feature>
<dbReference type="SUPFAM" id="SSF52540">
    <property type="entry name" value="P-loop containing nucleoside triphosphate hydrolases"/>
    <property type="match status" value="1"/>
</dbReference>
<dbReference type="GO" id="GO:0003777">
    <property type="term" value="F:microtubule motor activity"/>
    <property type="evidence" value="ECO:0007669"/>
    <property type="project" value="InterPro"/>
</dbReference>
<dbReference type="GO" id="GO:0005216">
    <property type="term" value="F:monoatomic ion channel activity"/>
    <property type="evidence" value="ECO:0007669"/>
    <property type="project" value="InterPro"/>
</dbReference>
<feature type="region of interest" description="Disordered" evidence="18">
    <location>
        <begin position="1878"/>
        <end position="1901"/>
    </location>
</feature>
<evidence type="ECO:0000259" key="20">
    <source>
        <dbReference type="PROSITE" id="PS50067"/>
    </source>
</evidence>
<dbReference type="OrthoDB" id="3176171at2759"/>
<dbReference type="InterPro" id="IPR027417">
    <property type="entry name" value="P-loop_NTPase"/>
</dbReference>
<evidence type="ECO:0000256" key="4">
    <source>
        <dbReference type="ARBA" id="ARBA00022574"/>
    </source>
</evidence>
<keyword evidence="10 16" id="KW-0067">ATP-binding</keyword>
<keyword evidence="8 16" id="KW-0547">Nucleotide-binding</keyword>
<dbReference type="Pfam" id="PF25764">
    <property type="entry name" value="KIF21A_4th"/>
    <property type="match status" value="1"/>
</dbReference>
<dbReference type="GO" id="GO:0007018">
    <property type="term" value="P:microtubule-based movement"/>
    <property type="evidence" value="ECO:0007669"/>
    <property type="project" value="InterPro"/>
</dbReference>
<dbReference type="GO" id="GO:0005509">
    <property type="term" value="F:calcium ion binding"/>
    <property type="evidence" value="ECO:0007669"/>
    <property type="project" value="InterPro"/>
</dbReference>
<evidence type="ECO:0000256" key="15">
    <source>
        <dbReference type="ARBA" id="ARBA00023212"/>
    </source>
</evidence>
<feature type="region of interest" description="Disordered" evidence="18">
    <location>
        <begin position="663"/>
        <end position="683"/>
    </location>
</feature>
<gene>
    <name evidence="22" type="primary">Kif21a</name>
    <name evidence="22" type="ORF">AK812_SmicGene22026</name>
</gene>
<keyword evidence="23" id="KW-1185">Reference proteome</keyword>
<evidence type="ECO:0000256" key="10">
    <source>
        <dbReference type="ARBA" id="ARBA00022840"/>
    </source>
</evidence>
<evidence type="ECO:0000256" key="11">
    <source>
        <dbReference type="ARBA" id="ARBA00022989"/>
    </source>
</evidence>
<organism evidence="22 23">
    <name type="scientific">Symbiodinium microadriaticum</name>
    <name type="common">Dinoflagellate</name>
    <name type="synonym">Zooxanthella microadriatica</name>
    <dbReference type="NCBI Taxonomy" id="2951"/>
    <lineage>
        <taxon>Eukaryota</taxon>
        <taxon>Sar</taxon>
        <taxon>Alveolata</taxon>
        <taxon>Dinophyceae</taxon>
        <taxon>Suessiales</taxon>
        <taxon>Symbiodiniaceae</taxon>
        <taxon>Symbiodinium</taxon>
    </lineage>
</organism>
<comment type="caution">
    <text evidence="22">The sequence shown here is derived from an EMBL/GenBank/DDBJ whole genome shotgun (WGS) entry which is preliminary data.</text>
</comment>
<feature type="compositionally biased region" description="Polar residues" evidence="18">
    <location>
        <begin position="566"/>
        <end position="581"/>
    </location>
</feature>
<evidence type="ECO:0000256" key="14">
    <source>
        <dbReference type="ARBA" id="ARBA00023175"/>
    </source>
</evidence>
<feature type="domain" description="Kinesin motor" evidence="20">
    <location>
        <begin position="63"/>
        <end position="397"/>
    </location>
</feature>
<dbReference type="InterPro" id="IPR019821">
    <property type="entry name" value="Kinesin_motor_CS"/>
</dbReference>
<dbReference type="PROSITE" id="PS50067">
    <property type="entry name" value="KINESIN_MOTOR_2"/>
    <property type="match status" value="1"/>
</dbReference>
<dbReference type="Pfam" id="PF13202">
    <property type="entry name" value="EF-hand_5"/>
    <property type="match status" value="2"/>
</dbReference>
<sequence>MLDLTVWPEAQTGRVTGRAAAPPLVCGQRAVEAGAEEGLPSRLQQWVDVKRSDMPPVAEEETNVRVAARVRPLLARDTAQNYCSCVSAQPGGNQLVVGTKRSFTFDLVFETDTSQTAVYDGCVSSLLDGCMQGYNATVFAYGQTGSGKTYTMGTGQWASEGSAEEGIVPKVIRNSFRHIEANSSAIDFKVSCCYLEIYNEDIRDLLQPGGHKGPIAIREDAAGGIKVSGIHAETCTSAEEMFRCLSDGSVQRTTGATLMNEQSSRSHSIFTLILEQRRRIGGGDAWSEEDYVTAKFHLVDLAGSERAKRTGAVGSRFKESISINSGLLALGNVISALGDPAKRGSHVPYRESKLTRLLQDSLGGNSRTVMIACVSCADIDFEETLNTLKYAHRARNIKNKPVINHDPRTAQLAAMQDEIVALREQLQRANEGSSAVGGPADEVLELNHKLEVSETRSSELAERLAATETEREAFRKYLVDVYSIVCQHLPAIWQVSTREAPSLPGRRALAAVCQVLQAAHRLLNSEADLPVDETHASQTSSDAMPASRLPAPPCHLIQERAPELTSGESVNGVPSLSNTAPQLGEPNKLQSLSEMRKDSTTLIRKYLDEMKRLEQELALYRRGNKQLKEELKEAKDDLQKDEEIFEEKMREMKELTERNAFLEEMHRESKPLSPDSRAGSKEGPNAFAIQLSELDDGPALSSTSPAAPVPGPEDGEVDVSKPCDLEDTRASQQHLREQMQSLSQNVLLKEDLIEELMRSEREWGIARQQYQARMEQLQSELEETQRQLDTVKVRLQQSEMLEEKARLSSEEEKRRLERQVNEQMDALKRKQQEYSRLKDLRLNERKRVKDLEVEVAQMRQSQEGLDRRLQAERRREAYQIAELQRRLTREGQKVKDLEAKVGHTKRPAASAALSRKNSGGVDRPGSGRGYTPTSGSESVTERSTPGNGNATSSSSRWQHLEHQLDEHIRILEATQGLEEDLRKQDALQRKREQYMNYRRKIAAKDLTEQQESTERMAQLEAEAARHEQDLHDPSALPDATSRARVEHRRHAIKEEQAELQRNVQRKHAEGLSILHDIDERLEGLNDELDFRKDRISKVQQYLRSTAAGAGQLDAELERIPAEDGKELLRRYCEKLVKLRQREKQHWQRLEAAEAQLEERARQIAELQTVLRRQDSNATKAIARVTKEYEARIRQLLRQLSAQQSDSRSDEPSFASASGDVEEACMFLMHTATLKWPPETWKGHFLPVALHCRLPADNMQREVAESGPGTPASTIDADGVSPAFRAMLMELEAVHLEETRKLRAEVAALCRLSAMQPFPRMSPPVQPISRENSRDPDSERCLVRESCTIVEKDEACDDAARVLERPAQDADEATADTAASNEKRRHSQQSKESRPEAAKFRKGFSASSIANSILSLASLHSNQVALHLGDDSELAEVATRDVDRAFYERFGNVFMGNSFEMGIAVLLLFNLMLMAAQLQYHGFNIGYKIRYPSYVEPAHVYWPHVEDFFLAGDVLFAVIFTVEMLIRLFWIRCLAFFKHWLNWIDFVVVCSSWAELFAAALPISPTFLRMLRLGKLLRALRVVKMSQVLESLQLLLKCIAASVRILFWSLVLLMIIQCSAGMTISYMVSDFMVDPAVDEERKFAVFRYYGTFSKTLLTMFEVLFANWAPACRVLMDNVSEWYSMVFIIYRCFVGFAVLNVVNAVFVQSTMKVAQADDEFLAAEKQRQQDAYRRRLTNLFKQVDSSGDGKIDIEEFGFLLENPKLQVWMGQLEIETTDLVGLFQMLDDGDGEISLEEFEAGIMRMKGYARSFDLNKIEREMQKMQTKVDLLLNLRGAGSLKPPRKVAMSAKVEQVKRDNQYYKAVNRELKKRLRSLLEQRWEGNAPSRTPRFMPTSEDRAQSK</sequence>
<keyword evidence="3" id="KW-0963">Cytoplasm</keyword>
<dbReference type="GO" id="GO:0008017">
    <property type="term" value="F:microtubule binding"/>
    <property type="evidence" value="ECO:0007669"/>
    <property type="project" value="InterPro"/>
</dbReference>
<dbReference type="PROSITE" id="PS00018">
    <property type="entry name" value="EF_HAND_1"/>
    <property type="match status" value="1"/>
</dbReference>
<feature type="region of interest" description="Disordered" evidence="18">
    <location>
        <begin position="1363"/>
        <end position="1396"/>
    </location>
</feature>
<feature type="transmembrane region" description="Helical" evidence="19">
    <location>
        <begin position="1604"/>
        <end position="1627"/>
    </location>
</feature>
<dbReference type="InterPro" id="IPR036961">
    <property type="entry name" value="Kinesin_motor_dom_sf"/>
</dbReference>
<feature type="compositionally biased region" description="Basic and acidic residues" evidence="18">
    <location>
        <begin position="887"/>
        <end position="901"/>
    </location>
</feature>
<dbReference type="Pfam" id="PF00520">
    <property type="entry name" value="Ion_trans"/>
    <property type="match status" value="1"/>
</dbReference>
<feature type="region of interest" description="Disordered" evidence="18">
    <location>
        <begin position="564"/>
        <end position="586"/>
    </location>
</feature>
<keyword evidence="7" id="KW-0677">Repeat</keyword>
<dbReference type="PROSITE" id="PS50222">
    <property type="entry name" value="EF_HAND_2"/>
    <property type="match status" value="1"/>
</dbReference>
<keyword evidence="4" id="KW-0853">WD repeat</keyword>
<feature type="binding site" evidence="16">
    <location>
        <begin position="142"/>
        <end position="149"/>
    </location>
    <ligand>
        <name>ATP</name>
        <dbReference type="ChEBI" id="CHEBI:30616"/>
    </ligand>
</feature>